<feature type="region of interest" description="Disordered" evidence="1">
    <location>
        <begin position="310"/>
        <end position="338"/>
    </location>
</feature>
<evidence type="ECO:0000256" key="1">
    <source>
        <dbReference type="SAM" id="MobiDB-lite"/>
    </source>
</evidence>
<feature type="domain" description="DUF4729" evidence="2">
    <location>
        <begin position="693"/>
        <end position="873"/>
    </location>
</feature>
<dbReference type="OrthoDB" id="7967959at2759"/>
<feature type="region of interest" description="Disordered" evidence="1">
    <location>
        <begin position="169"/>
        <end position="219"/>
    </location>
</feature>
<feature type="compositionally biased region" description="Basic and acidic residues" evidence="1">
    <location>
        <begin position="310"/>
        <end position="322"/>
    </location>
</feature>
<evidence type="ECO:0000313" key="4">
    <source>
        <dbReference type="RefSeq" id="XP_034107634.1"/>
    </source>
</evidence>
<evidence type="ECO:0000313" key="3">
    <source>
        <dbReference type="Proteomes" id="UP000515160"/>
    </source>
</evidence>
<evidence type="ECO:0000259" key="2">
    <source>
        <dbReference type="Pfam" id="PF15866"/>
    </source>
</evidence>
<dbReference type="InterPro" id="IPR031732">
    <property type="entry name" value="DUF4729"/>
</dbReference>
<organism evidence="3 4">
    <name type="scientific">Drosophila albomicans</name>
    <name type="common">Fruit fly</name>
    <dbReference type="NCBI Taxonomy" id="7291"/>
    <lineage>
        <taxon>Eukaryota</taxon>
        <taxon>Metazoa</taxon>
        <taxon>Ecdysozoa</taxon>
        <taxon>Arthropoda</taxon>
        <taxon>Hexapoda</taxon>
        <taxon>Insecta</taxon>
        <taxon>Pterygota</taxon>
        <taxon>Neoptera</taxon>
        <taxon>Endopterygota</taxon>
        <taxon>Diptera</taxon>
        <taxon>Brachycera</taxon>
        <taxon>Muscomorpha</taxon>
        <taxon>Ephydroidea</taxon>
        <taxon>Drosophilidae</taxon>
        <taxon>Drosophila</taxon>
    </lineage>
</organism>
<dbReference type="Proteomes" id="UP000515160">
    <property type="component" value="Chromosome 3"/>
</dbReference>
<name>A0A6P8X2R0_DROAB</name>
<dbReference type="Pfam" id="PF15866">
    <property type="entry name" value="DUF4729"/>
    <property type="match status" value="1"/>
</dbReference>
<protein>
    <submittedName>
        <fullName evidence="4">Golgin subfamily A member 6-like protein 6 isoform X1</fullName>
    </submittedName>
</protein>
<gene>
    <name evidence="4" type="primary">LOC117570241</name>
</gene>
<dbReference type="RefSeq" id="XP_034107634.1">
    <property type="nucleotide sequence ID" value="XM_034251743.2"/>
</dbReference>
<feature type="compositionally biased region" description="Basic and acidic residues" evidence="1">
    <location>
        <begin position="585"/>
        <end position="594"/>
    </location>
</feature>
<feature type="compositionally biased region" description="Basic and acidic residues" evidence="1">
    <location>
        <begin position="449"/>
        <end position="467"/>
    </location>
</feature>
<proteinExistence type="predicted"/>
<feature type="compositionally biased region" description="Basic and acidic residues" evidence="1">
    <location>
        <begin position="242"/>
        <end position="263"/>
    </location>
</feature>
<feature type="region of interest" description="Disordered" evidence="1">
    <location>
        <begin position="238"/>
        <end position="275"/>
    </location>
</feature>
<sequence>MYVCTICGFKKSELGSNPEFEFRRRVNASEATHLEGISDWCDKCSALRFFFKSDMDTDPAQELEELQPTKKLASHALAASTKRQQNDRKSKENDDLTRRVLERELDVLKQQLLASLPSQLPRGCMWERQLRSASVDRAARRRQKDNPLLMQRSKSLVNEAMLGKRQFAKQQVERRDKHVNLTLPADKKVKVERNDLEDSSDKSDLHIPKAPLPPSFNKDQLPMWQEEVQKQVNQLMAKKMKTKAESSKPYDSVQKAKEERNALEDSSDSSDLNIPKAPLPLSFIKDQLPTWKEEVQKQVNQLMAKKMKTKAETSKPYDDVSKLKAGNNGLEDSSDNSDLHIPKAPLPPSFNKDQLPTWQEEVQKQVNQLMAKKLKTKAETSKPYDSVQSPIERLTKDEMISKMQELHEDDLKSKLKEKRQQMSEWRRIRRYVDSEYDRIREEINDMKLQADTKRNRSEKQTDNDRMKGGANMKQEAQAQETIELPQKTIGDALDEKIALMLDTLQENKLQLELEQKLKIELQKALDKGLGKELENQLEKELGKQLDKELRKELEEKEKKKEVERELYKELGKELEKELERNLKNELENGKEHRQSSLPADQLKETKQPKRDKHHVLASTVQRACFQGFVQDPQELLNSLDKKQLLCHREPPLPQFQTLPCPRKKLHELMLIKRDVVQTRKPHELQICRVPIYCPDSNCHRMFFMSDFNEHLTHEHPTLAMERIKRGQVKTFFMNTCATVLGKSTCNMVYFINEQFDNKNTKKMVPILVMSGRFRLTDFFAGNFEPEAQLLPSQHYGPDNEIFLIWLTAGRTDDTQIMATVSVWPASKEPMVEYLTVNTSEVYDIRCTQKPKNLYDSNRTLMLSGNTIHRMTNGGKHFLAVQVLIH</sequence>
<feature type="compositionally biased region" description="Basic and acidic residues" evidence="1">
    <location>
        <begin position="171"/>
        <end position="207"/>
    </location>
</feature>
<feature type="region of interest" description="Disordered" evidence="1">
    <location>
        <begin position="585"/>
        <end position="610"/>
    </location>
</feature>
<dbReference type="AlphaFoldDB" id="A0A6P8X2R0"/>
<accession>A0A6P8X2R0</accession>
<reference evidence="4" key="1">
    <citation type="submission" date="2025-08" db="UniProtKB">
        <authorList>
            <consortium name="RefSeq"/>
        </authorList>
    </citation>
    <scope>IDENTIFICATION</scope>
    <source>
        <strain evidence="4">15112-1751.03</strain>
        <tissue evidence="4">Whole Adult</tissue>
    </source>
</reference>
<keyword evidence="3" id="KW-1185">Reference proteome</keyword>
<dbReference type="GeneID" id="117570241"/>
<feature type="region of interest" description="Disordered" evidence="1">
    <location>
        <begin position="449"/>
        <end position="470"/>
    </location>
</feature>